<dbReference type="AlphaFoldDB" id="A0A4Z1KK16"/>
<accession>A0A4Z1KK16</accession>
<feature type="compositionally biased region" description="Low complexity" evidence="1">
    <location>
        <begin position="453"/>
        <end position="462"/>
    </location>
</feature>
<dbReference type="EMBL" id="PQXO01000578">
    <property type="protein sequence ID" value="TGO83884.1"/>
    <property type="molecule type" value="Genomic_DNA"/>
</dbReference>
<name>A0A4Z1KK16_9HELO</name>
<sequence length="481" mass="51742">MANANHQPGMPNAATQLELAFRISLKPNCPIHIRADELCGSFDTPQKPPLSRNHAVVEIGVMERRGIFAWVRGIINELQSFNLLSVNLVPALWGQLFKIVQNHAFFKRWIFSRPRPGPMGFLTFVHDPSQELNFTAEDVLGRAQIIWQEIEADLKGGEPNQFISEIFHQVYHIWQYKCCMNNMLRDMRGQPRTTDRDGFLELMRYRLPRPLPPGNQPVQVIAVPAAALQSAHQLAPPQQNPVGADTSIVGHASIIGNPGNNPTRGATNTRTGARLATGVSVAARGLDISNDQSSGSDNTNSAFNQPYAPMPAADPNAGRMVSTLMVSSPAFAHSLRRANRMVSSAMPNAVQAGGPNAVQTSGANAVQAGSSNVAATSGPQNNGQQQNGNTQGNIQPRPGPGATIGRSRPSQPNLRRRRNSTITQRPQRVPVPSSASSDSSAAVPAVTQKRPATADSSTSSAAGPSRLSGKKVKMEKPDADR</sequence>
<reference evidence="2 3" key="1">
    <citation type="submission" date="2017-12" db="EMBL/GenBank/DDBJ databases">
        <title>Comparative genomics of Botrytis spp.</title>
        <authorList>
            <person name="Valero-Jimenez C.A."/>
            <person name="Tapia P."/>
            <person name="Veloso J."/>
            <person name="Silva-Moreno E."/>
            <person name="Staats M."/>
            <person name="Valdes J.H."/>
            <person name="Van Kan J.A.L."/>
        </authorList>
    </citation>
    <scope>NUCLEOTIDE SEQUENCE [LARGE SCALE GENOMIC DNA]</scope>
    <source>
        <strain evidence="2 3">MUCL3349</strain>
    </source>
</reference>
<dbReference type="Proteomes" id="UP000297280">
    <property type="component" value="Unassembled WGS sequence"/>
</dbReference>
<feature type="compositionally biased region" description="Low complexity" evidence="1">
    <location>
        <begin position="380"/>
        <end position="393"/>
    </location>
</feature>
<organism evidence="2 3">
    <name type="scientific">Botrytis porri</name>
    <dbReference type="NCBI Taxonomy" id="87229"/>
    <lineage>
        <taxon>Eukaryota</taxon>
        <taxon>Fungi</taxon>
        <taxon>Dikarya</taxon>
        <taxon>Ascomycota</taxon>
        <taxon>Pezizomycotina</taxon>
        <taxon>Leotiomycetes</taxon>
        <taxon>Helotiales</taxon>
        <taxon>Sclerotiniaceae</taxon>
        <taxon>Botrytis</taxon>
    </lineage>
</organism>
<feature type="compositionally biased region" description="Basic and acidic residues" evidence="1">
    <location>
        <begin position="472"/>
        <end position="481"/>
    </location>
</feature>
<protein>
    <submittedName>
        <fullName evidence="2">Uncharacterized protein</fullName>
    </submittedName>
</protein>
<gene>
    <name evidence="2" type="ORF">BPOR_0579g00030</name>
</gene>
<proteinExistence type="predicted"/>
<feature type="compositionally biased region" description="Polar residues" evidence="1">
    <location>
        <begin position="289"/>
        <end position="304"/>
    </location>
</feature>
<evidence type="ECO:0000313" key="3">
    <source>
        <dbReference type="Proteomes" id="UP000297280"/>
    </source>
</evidence>
<evidence type="ECO:0000256" key="1">
    <source>
        <dbReference type="SAM" id="MobiDB-lite"/>
    </source>
</evidence>
<feature type="compositionally biased region" description="Low complexity" evidence="1">
    <location>
        <begin position="430"/>
        <end position="446"/>
    </location>
</feature>
<feature type="region of interest" description="Disordered" evidence="1">
    <location>
        <begin position="352"/>
        <end position="481"/>
    </location>
</feature>
<comment type="caution">
    <text evidence="2">The sequence shown here is derived from an EMBL/GenBank/DDBJ whole genome shotgun (WGS) entry which is preliminary data.</text>
</comment>
<keyword evidence="3" id="KW-1185">Reference proteome</keyword>
<evidence type="ECO:0000313" key="2">
    <source>
        <dbReference type="EMBL" id="TGO83884.1"/>
    </source>
</evidence>
<feature type="region of interest" description="Disordered" evidence="1">
    <location>
        <begin position="287"/>
        <end position="315"/>
    </location>
</feature>
<feature type="compositionally biased region" description="Polar residues" evidence="1">
    <location>
        <begin position="357"/>
        <end position="379"/>
    </location>
</feature>